<protein>
    <submittedName>
        <fullName evidence="3">Uncharacterized protein</fullName>
    </submittedName>
</protein>
<dbReference type="EMBL" id="GBEZ01017715">
    <property type="protein sequence ID" value="JAC68647.1"/>
    <property type="molecule type" value="Transcribed_RNA"/>
</dbReference>
<feature type="region of interest" description="Disordered" evidence="1">
    <location>
        <begin position="108"/>
        <end position="156"/>
    </location>
</feature>
<organism evidence="3">
    <name type="scientific">Tetraselmis sp. GSL018</name>
    <dbReference type="NCBI Taxonomy" id="582737"/>
    <lineage>
        <taxon>Eukaryota</taxon>
        <taxon>Viridiplantae</taxon>
        <taxon>Chlorophyta</taxon>
        <taxon>core chlorophytes</taxon>
        <taxon>Chlorodendrophyceae</taxon>
        <taxon>Chlorodendrales</taxon>
        <taxon>Chlorodendraceae</taxon>
        <taxon>Tetraselmis</taxon>
    </lineage>
</organism>
<evidence type="ECO:0000313" key="3">
    <source>
        <dbReference type="EMBL" id="JAC68647.1"/>
    </source>
</evidence>
<accession>A0A061R6X7</accession>
<gene>
    <name evidence="3" type="ORF">TSPGSL018_8233</name>
</gene>
<evidence type="ECO:0000256" key="1">
    <source>
        <dbReference type="SAM" id="MobiDB-lite"/>
    </source>
</evidence>
<sequence>MLVFLSVAMLRAVLVDPAADVLHASEVLEPSDLGGRRKALQHAAPGVLEMVPRPERRFRGLDLADGACQLLLDIEPQSQRGIPVWLLRLELFELLLPGPGDPLAVRLPLPPPGGAGGAEGVQPAHGLVPGAERHRPGGPPRAHPEAGSGAAAGQHRGEAPLAGHLPVHEHPRLGVRRAHLGHAHLRHREHLGDARGPPDARGSLPRCARDL</sequence>
<feature type="signal peptide" evidence="2">
    <location>
        <begin position="1"/>
        <end position="15"/>
    </location>
</feature>
<feature type="chain" id="PRO_5012090804" evidence="2">
    <location>
        <begin position="16"/>
        <end position="211"/>
    </location>
</feature>
<dbReference type="AlphaFoldDB" id="A0A061R6X7"/>
<proteinExistence type="predicted"/>
<name>A0A061R6X7_9CHLO</name>
<reference evidence="3" key="1">
    <citation type="submission" date="2014-05" db="EMBL/GenBank/DDBJ databases">
        <title>The transcriptome of the halophilic microalga Tetraselmis sp. GSL018 isolated from the Great Salt Lake, Utah.</title>
        <authorList>
            <person name="Jinkerson R.E."/>
            <person name="D'Adamo S."/>
            <person name="Posewitz M.C."/>
        </authorList>
    </citation>
    <scope>NUCLEOTIDE SEQUENCE</scope>
    <source>
        <strain evidence="3">GSL018</strain>
    </source>
</reference>
<feature type="region of interest" description="Disordered" evidence="1">
    <location>
        <begin position="188"/>
        <end position="211"/>
    </location>
</feature>
<keyword evidence="2" id="KW-0732">Signal</keyword>
<evidence type="ECO:0000256" key="2">
    <source>
        <dbReference type="SAM" id="SignalP"/>
    </source>
</evidence>